<dbReference type="EMBL" id="SSTD01008722">
    <property type="protein sequence ID" value="TYK15000.1"/>
    <property type="molecule type" value="Genomic_DNA"/>
</dbReference>
<dbReference type="AlphaFoldDB" id="A0A5D3CUB3"/>
<accession>A0A5D3CUB3</accession>
<sequence>MGGCLKRQLTGRLVEETIDGKIVLSTMAIYQSKGLTLVDKEVKELLDSISEKQGKRMD</sequence>
<reference evidence="1 2" key="1">
    <citation type="submission" date="2019-08" db="EMBL/GenBank/DDBJ databases">
        <title>Draft genome sequences of two oriental melons (Cucumis melo L. var makuwa).</title>
        <authorList>
            <person name="Kwon S.-Y."/>
        </authorList>
    </citation>
    <scope>NUCLEOTIDE SEQUENCE [LARGE SCALE GENOMIC DNA]</scope>
    <source>
        <strain evidence="2">cv. Chang Bougi</strain>
        <tissue evidence="1">Leaf</tissue>
    </source>
</reference>
<protein>
    <submittedName>
        <fullName evidence="1">Phosphatidylserine decarboxylase proenzyme 2</fullName>
    </submittedName>
</protein>
<dbReference type="Proteomes" id="UP000321947">
    <property type="component" value="Unassembled WGS sequence"/>
</dbReference>
<organism evidence="1 2">
    <name type="scientific">Cucumis melo var. makuwa</name>
    <name type="common">Oriental melon</name>
    <dbReference type="NCBI Taxonomy" id="1194695"/>
    <lineage>
        <taxon>Eukaryota</taxon>
        <taxon>Viridiplantae</taxon>
        <taxon>Streptophyta</taxon>
        <taxon>Embryophyta</taxon>
        <taxon>Tracheophyta</taxon>
        <taxon>Spermatophyta</taxon>
        <taxon>Magnoliopsida</taxon>
        <taxon>eudicotyledons</taxon>
        <taxon>Gunneridae</taxon>
        <taxon>Pentapetalae</taxon>
        <taxon>rosids</taxon>
        <taxon>fabids</taxon>
        <taxon>Cucurbitales</taxon>
        <taxon>Cucurbitaceae</taxon>
        <taxon>Benincaseae</taxon>
        <taxon>Cucumis</taxon>
    </lineage>
</organism>
<comment type="caution">
    <text evidence="1">The sequence shown here is derived from an EMBL/GenBank/DDBJ whole genome shotgun (WGS) entry which is preliminary data.</text>
</comment>
<proteinExistence type="predicted"/>
<evidence type="ECO:0000313" key="2">
    <source>
        <dbReference type="Proteomes" id="UP000321947"/>
    </source>
</evidence>
<evidence type="ECO:0000313" key="1">
    <source>
        <dbReference type="EMBL" id="TYK15000.1"/>
    </source>
</evidence>
<gene>
    <name evidence="1" type="ORF">E5676_scaffold45G00330</name>
</gene>
<name>A0A5D3CUB3_CUCMM</name>